<feature type="transmembrane region" description="Helical" evidence="1">
    <location>
        <begin position="236"/>
        <end position="257"/>
    </location>
</feature>
<comment type="caution">
    <text evidence="2">The sequence shown here is derived from an EMBL/GenBank/DDBJ whole genome shotgun (WGS) entry which is preliminary data.</text>
</comment>
<feature type="transmembrane region" description="Helical" evidence="1">
    <location>
        <begin position="210"/>
        <end position="229"/>
    </location>
</feature>
<keyword evidence="1" id="KW-1133">Transmembrane helix</keyword>
<name>A0A1X0QEV3_9MICR</name>
<dbReference type="EMBL" id="LTAI01000800">
    <property type="protein sequence ID" value="ORD98321.1"/>
    <property type="molecule type" value="Genomic_DNA"/>
</dbReference>
<keyword evidence="1" id="KW-0472">Membrane</keyword>
<dbReference type="AlphaFoldDB" id="A0A1X0QEV3"/>
<proteinExistence type="predicted"/>
<feature type="transmembrane region" description="Helical" evidence="1">
    <location>
        <begin position="277"/>
        <end position="301"/>
    </location>
</feature>
<evidence type="ECO:0000313" key="3">
    <source>
        <dbReference type="Proteomes" id="UP000192501"/>
    </source>
</evidence>
<protein>
    <submittedName>
        <fullName evidence="2">Uncharacterized protein</fullName>
    </submittedName>
</protein>
<dbReference type="VEuPathDB" id="MicrosporidiaDB:HERIO_676"/>
<feature type="transmembrane region" description="Helical" evidence="1">
    <location>
        <begin position="50"/>
        <end position="70"/>
    </location>
</feature>
<gene>
    <name evidence="2" type="ORF">A0H76_2731</name>
</gene>
<reference evidence="2 3" key="1">
    <citation type="journal article" date="2017" name="Environ. Microbiol.">
        <title>Decay of the glycolytic pathway and adaptation to intranuclear parasitism within Enterocytozoonidae microsporidia.</title>
        <authorList>
            <person name="Wiredu Boakye D."/>
            <person name="Jaroenlak P."/>
            <person name="Prachumwat A."/>
            <person name="Williams T.A."/>
            <person name="Bateman K.S."/>
            <person name="Itsathitphaisarn O."/>
            <person name="Sritunyalucksana K."/>
            <person name="Paszkiewicz K.H."/>
            <person name="Moore K.A."/>
            <person name="Stentiford G.D."/>
            <person name="Williams B.A."/>
        </authorList>
    </citation>
    <scope>NUCLEOTIDE SEQUENCE [LARGE SCALE GENOMIC DNA]</scope>
    <source>
        <strain evidence="3">canceri</strain>
    </source>
</reference>
<organism evidence="2 3">
    <name type="scientific">Hepatospora eriocheir</name>
    <dbReference type="NCBI Taxonomy" id="1081669"/>
    <lineage>
        <taxon>Eukaryota</taxon>
        <taxon>Fungi</taxon>
        <taxon>Fungi incertae sedis</taxon>
        <taxon>Microsporidia</taxon>
        <taxon>Hepatosporidae</taxon>
        <taxon>Hepatospora</taxon>
    </lineage>
</organism>
<sequence length="311" mass="36029">MPTEANLLKSVFNVFDVTFRYEFFTIGSVLSDLLNNTGDSRTDLFKKVDFYVFIIIALFTATGLLATNFYVRGIALPIPGGMLLYEFIFVIIYRFKGFELNQSENAGDLETFFKIFGENFKEFSLDEDNYPKPPSIITILDIDSLQNSTRRYADYAIYCTFIFIFALSNRLVSIDRTLVFLALAVISFKLSFKGVVDQELFIFKLQDKDIYYLITCAVLFILSCFVKLVRDILVNFISAAFYSIFLSLIIVSFYYGQNPAEAIERIFKEGNDSNESFIPYSIFFGCFIGYLLFIFITWKLFWKKKTIVKQQ</sequence>
<evidence type="ECO:0000256" key="1">
    <source>
        <dbReference type="SAM" id="Phobius"/>
    </source>
</evidence>
<feature type="transmembrane region" description="Helical" evidence="1">
    <location>
        <begin position="155"/>
        <end position="172"/>
    </location>
</feature>
<feature type="transmembrane region" description="Helical" evidence="1">
    <location>
        <begin position="76"/>
        <end position="95"/>
    </location>
</feature>
<dbReference type="VEuPathDB" id="MicrosporidiaDB:A0H76_2731"/>
<accession>A0A1X0QEV3</accession>
<keyword evidence="1" id="KW-0812">Transmembrane</keyword>
<dbReference type="Proteomes" id="UP000192501">
    <property type="component" value="Unassembled WGS sequence"/>
</dbReference>
<evidence type="ECO:0000313" key="2">
    <source>
        <dbReference type="EMBL" id="ORD98321.1"/>
    </source>
</evidence>